<organism evidence="2 3">
    <name type="scientific">Dictyobacter alpinus</name>
    <dbReference type="NCBI Taxonomy" id="2014873"/>
    <lineage>
        <taxon>Bacteria</taxon>
        <taxon>Bacillati</taxon>
        <taxon>Chloroflexota</taxon>
        <taxon>Ktedonobacteria</taxon>
        <taxon>Ktedonobacterales</taxon>
        <taxon>Dictyobacteraceae</taxon>
        <taxon>Dictyobacter</taxon>
    </lineage>
</organism>
<dbReference type="EMBL" id="BIFT01000001">
    <property type="protein sequence ID" value="GCE28729.1"/>
    <property type="molecule type" value="Genomic_DNA"/>
</dbReference>
<evidence type="ECO:0000313" key="3">
    <source>
        <dbReference type="Proteomes" id="UP000287171"/>
    </source>
</evidence>
<reference evidence="3" key="1">
    <citation type="submission" date="2018-12" db="EMBL/GenBank/DDBJ databases">
        <title>Tengunoibacter tsumagoiensis gen. nov., sp. nov., Dictyobacter kobayashii sp. nov., D. alpinus sp. nov., and D. joshuensis sp. nov. and description of Dictyobacteraceae fam. nov. within the order Ktedonobacterales isolated from Tengu-no-mugimeshi.</title>
        <authorList>
            <person name="Wang C.M."/>
            <person name="Zheng Y."/>
            <person name="Sakai Y."/>
            <person name="Toyoda A."/>
            <person name="Minakuchi Y."/>
            <person name="Abe K."/>
            <person name="Yokota A."/>
            <person name="Yabe S."/>
        </authorList>
    </citation>
    <scope>NUCLEOTIDE SEQUENCE [LARGE SCALE GENOMIC DNA]</scope>
    <source>
        <strain evidence="3">Uno16</strain>
    </source>
</reference>
<evidence type="ECO:0000313" key="2">
    <source>
        <dbReference type="EMBL" id="GCE28729.1"/>
    </source>
</evidence>
<dbReference type="Proteomes" id="UP000287171">
    <property type="component" value="Unassembled WGS sequence"/>
</dbReference>
<keyword evidence="3" id="KW-1185">Reference proteome</keyword>
<dbReference type="RefSeq" id="WP_126628910.1">
    <property type="nucleotide sequence ID" value="NZ_BIFT01000001.1"/>
</dbReference>
<feature type="transmembrane region" description="Helical" evidence="1">
    <location>
        <begin position="158"/>
        <end position="177"/>
    </location>
</feature>
<dbReference type="AlphaFoldDB" id="A0A402BBL8"/>
<dbReference type="OrthoDB" id="9846812at2"/>
<keyword evidence="1" id="KW-1133">Transmembrane helix</keyword>
<comment type="caution">
    <text evidence="2">The sequence shown here is derived from an EMBL/GenBank/DDBJ whole genome shotgun (WGS) entry which is preliminary data.</text>
</comment>
<proteinExistence type="predicted"/>
<feature type="transmembrane region" description="Helical" evidence="1">
    <location>
        <begin position="183"/>
        <end position="200"/>
    </location>
</feature>
<evidence type="ECO:0000256" key="1">
    <source>
        <dbReference type="SAM" id="Phobius"/>
    </source>
</evidence>
<accession>A0A402BBL8</accession>
<sequence length="277" mass="32308">MSDSFRKPSEQQQPDEDVEQLLSVYYGPLLPEQPLAPAAWMNVREQLQRRRRVRLHIPSWPERARRPVRRIPVYVQESYTEIARGAHIRQRWPDPRLRYRLRRRGDLPRVRVALLWPRVIQLNAVRGRERILDQVELDVLLASGLARYLLSLRPLNQLISWLLILLGSAGLLSTIILVWHRQFAWSILPLLITVCAVVLLSSYQHRLTYQADALVARWLGRERTCRGLHGLATRSQHPRRPGWSTPSLTTRARRICMPFVPSNGRAHDRSPLQPLSK</sequence>
<protein>
    <submittedName>
        <fullName evidence="2">Uncharacterized protein</fullName>
    </submittedName>
</protein>
<keyword evidence="1" id="KW-0812">Transmembrane</keyword>
<name>A0A402BBL8_9CHLR</name>
<gene>
    <name evidence="2" type="ORF">KDA_42130</name>
</gene>
<keyword evidence="1" id="KW-0472">Membrane</keyword>